<organism evidence="1">
    <name type="scientific">marine metagenome</name>
    <dbReference type="NCBI Taxonomy" id="408172"/>
    <lineage>
        <taxon>unclassified sequences</taxon>
        <taxon>metagenomes</taxon>
        <taxon>ecological metagenomes</taxon>
    </lineage>
</organism>
<name>A0A382U715_9ZZZZ</name>
<protein>
    <submittedName>
        <fullName evidence="1">Uncharacterized protein</fullName>
    </submittedName>
</protein>
<sequence>MDKMSDTKEVYSSDKHSFCDRCESQVGRVFPESELKGTNRQVDNGLHVWAQGYYGGFWDTMPFMGEGPTEFTLCHDCCVWLANEIPALAKEAKGGHGFCGNTEERCCEYASDWDDPNRKKEAV</sequence>
<evidence type="ECO:0000313" key="1">
    <source>
        <dbReference type="EMBL" id="SVD29581.1"/>
    </source>
</evidence>
<reference evidence="1" key="1">
    <citation type="submission" date="2018-05" db="EMBL/GenBank/DDBJ databases">
        <authorList>
            <person name="Lanie J.A."/>
            <person name="Ng W.-L."/>
            <person name="Kazmierczak K.M."/>
            <person name="Andrzejewski T.M."/>
            <person name="Davidsen T.M."/>
            <person name="Wayne K.J."/>
            <person name="Tettelin H."/>
            <person name="Glass J.I."/>
            <person name="Rusch D."/>
            <person name="Podicherti R."/>
            <person name="Tsui H.-C.T."/>
            <person name="Winkler M.E."/>
        </authorList>
    </citation>
    <scope>NUCLEOTIDE SEQUENCE</scope>
</reference>
<accession>A0A382U715</accession>
<dbReference type="EMBL" id="UINC01141691">
    <property type="protein sequence ID" value="SVD29581.1"/>
    <property type="molecule type" value="Genomic_DNA"/>
</dbReference>
<proteinExistence type="predicted"/>
<dbReference type="AlphaFoldDB" id="A0A382U715"/>
<gene>
    <name evidence="1" type="ORF">METZ01_LOCUS382435</name>
</gene>